<dbReference type="GO" id="GO:0042262">
    <property type="term" value="P:DNA protection"/>
    <property type="evidence" value="ECO:0007669"/>
    <property type="project" value="TreeGrafter"/>
</dbReference>
<dbReference type="Pfam" id="PF00293">
    <property type="entry name" value="NUDIX"/>
    <property type="match status" value="1"/>
</dbReference>
<dbReference type="PROSITE" id="PS51462">
    <property type="entry name" value="NUDIX"/>
    <property type="match status" value="1"/>
</dbReference>
<dbReference type="Gene3D" id="3.90.79.10">
    <property type="entry name" value="Nucleoside Triphosphate Pyrophosphohydrolase"/>
    <property type="match status" value="1"/>
</dbReference>
<name>A0A6A9QML4_SULME</name>
<proteinExistence type="inferred from homology"/>
<dbReference type="Proteomes" id="UP000470772">
    <property type="component" value="Unassembled WGS sequence"/>
</dbReference>
<dbReference type="AlphaFoldDB" id="A0A6A9QML4"/>
<evidence type="ECO:0000256" key="4">
    <source>
        <dbReference type="ARBA" id="ARBA00022801"/>
    </source>
</evidence>
<evidence type="ECO:0000256" key="3">
    <source>
        <dbReference type="ARBA" id="ARBA00022723"/>
    </source>
</evidence>
<gene>
    <name evidence="7" type="ORF">GC250_08890</name>
</gene>
<evidence type="ECO:0000256" key="5">
    <source>
        <dbReference type="ARBA" id="ARBA00022842"/>
    </source>
</evidence>
<comment type="cofactor">
    <cofactor evidence="1">
        <name>Mg(2+)</name>
        <dbReference type="ChEBI" id="CHEBI:18420"/>
    </cofactor>
</comment>
<dbReference type="PANTHER" id="PTHR43758">
    <property type="entry name" value="7,8-DIHYDRO-8-OXOGUANINE TRIPHOSPHATASE"/>
    <property type="match status" value="1"/>
</dbReference>
<dbReference type="GO" id="GO:0046872">
    <property type="term" value="F:metal ion binding"/>
    <property type="evidence" value="ECO:0007669"/>
    <property type="project" value="UniProtKB-KW"/>
</dbReference>
<comment type="similarity">
    <text evidence="2">Belongs to the Nudix hydrolase family.</text>
</comment>
<dbReference type="SUPFAM" id="SSF55811">
    <property type="entry name" value="Nudix"/>
    <property type="match status" value="1"/>
</dbReference>
<keyword evidence="8" id="KW-1185">Reference proteome</keyword>
<dbReference type="RefSeq" id="WP_054838793.1">
    <property type="nucleotide sequence ID" value="NZ_BBBY01000018.1"/>
</dbReference>
<dbReference type="InterPro" id="IPR000086">
    <property type="entry name" value="NUDIX_hydrolase_dom"/>
</dbReference>
<evidence type="ECO:0000259" key="6">
    <source>
        <dbReference type="PROSITE" id="PS51462"/>
    </source>
</evidence>
<feature type="domain" description="Nudix hydrolase" evidence="6">
    <location>
        <begin position="3"/>
        <end position="148"/>
    </location>
</feature>
<sequence length="152" mass="17752">MNDYRRTCISIVRKDDEVLMFLKRKGLGEGFYNFPGGKVEPNEEPCQCASRELREETCLEARSLRRIGEITYNLDNGEISVMSVFQVDSFEGTMCDSPEGKPFWTKEIPLDKMWEDDRIWIPLAMSGKKFQCQFFFSSDWKIYKGGECREVN</sequence>
<reference evidence="7 8" key="1">
    <citation type="submission" date="2019-10" db="EMBL/GenBank/DDBJ databases">
        <title>Sequencing and Assembly of Multiple Reported Metal-Biooxidizing Members of the Extremely Thermoacidophilic Archaeal Family Sulfolobaceae.</title>
        <authorList>
            <person name="Counts J.A."/>
            <person name="Kelly R.M."/>
        </authorList>
    </citation>
    <scope>NUCLEOTIDE SEQUENCE [LARGE SCALE GENOMIC DNA]</scope>
    <source>
        <strain evidence="7 8">DSM 6482</strain>
    </source>
</reference>
<organism evidence="7 8">
    <name type="scientific">Sulfuracidifex metallicus DSM 6482 = JCM 9184</name>
    <dbReference type="NCBI Taxonomy" id="523847"/>
    <lineage>
        <taxon>Archaea</taxon>
        <taxon>Thermoproteota</taxon>
        <taxon>Thermoprotei</taxon>
        <taxon>Sulfolobales</taxon>
        <taxon>Sulfolobaceae</taxon>
        <taxon>Sulfuracidifex</taxon>
    </lineage>
</organism>
<keyword evidence="3" id="KW-0479">Metal-binding</keyword>
<evidence type="ECO:0000256" key="2">
    <source>
        <dbReference type="ARBA" id="ARBA00005582"/>
    </source>
</evidence>
<dbReference type="GO" id="GO:0008413">
    <property type="term" value="F:8-oxo-7,8-dihydroguanosine triphosphate pyrophosphatase activity"/>
    <property type="evidence" value="ECO:0007669"/>
    <property type="project" value="TreeGrafter"/>
</dbReference>
<dbReference type="GO" id="GO:0005737">
    <property type="term" value="C:cytoplasm"/>
    <property type="evidence" value="ECO:0007669"/>
    <property type="project" value="TreeGrafter"/>
</dbReference>
<dbReference type="InterPro" id="IPR015797">
    <property type="entry name" value="NUDIX_hydrolase-like_dom_sf"/>
</dbReference>
<evidence type="ECO:0000313" key="7">
    <source>
        <dbReference type="EMBL" id="MUN29550.1"/>
    </source>
</evidence>
<keyword evidence="5" id="KW-0460">Magnesium</keyword>
<accession>A0A6A9QML4</accession>
<protein>
    <submittedName>
        <fullName evidence="7">NUDIX domain-containing protein</fullName>
    </submittedName>
</protein>
<dbReference type="CDD" id="cd03427">
    <property type="entry name" value="NUDIX_MTH1_Nudt1"/>
    <property type="match status" value="1"/>
</dbReference>
<dbReference type="EMBL" id="WGGD01000005">
    <property type="protein sequence ID" value="MUN29550.1"/>
    <property type="molecule type" value="Genomic_DNA"/>
</dbReference>
<evidence type="ECO:0000313" key="8">
    <source>
        <dbReference type="Proteomes" id="UP000470772"/>
    </source>
</evidence>
<dbReference type="OrthoDB" id="40462at2157"/>
<keyword evidence="4" id="KW-0378">Hydrolase</keyword>
<dbReference type="PANTHER" id="PTHR43758:SF2">
    <property type="entry name" value="OXIDIZED PURINE NUCLEOSIDE TRIPHOSPHATE HYDROLASE"/>
    <property type="match status" value="1"/>
</dbReference>
<comment type="caution">
    <text evidence="7">The sequence shown here is derived from an EMBL/GenBank/DDBJ whole genome shotgun (WGS) entry which is preliminary data.</text>
</comment>
<evidence type="ECO:0000256" key="1">
    <source>
        <dbReference type="ARBA" id="ARBA00001946"/>
    </source>
</evidence>